<dbReference type="Proteomes" id="UP000070544">
    <property type="component" value="Unassembled WGS sequence"/>
</dbReference>
<dbReference type="EMBL" id="KQ965736">
    <property type="protein sequence ID" value="KXS20037.1"/>
    <property type="molecule type" value="Genomic_DNA"/>
</dbReference>
<feature type="domain" description="PCI" evidence="3">
    <location>
        <begin position="79"/>
        <end position="266"/>
    </location>
</feature>
<dbReference type="GO" id="GO:0005829">
    <property type="term" value="C:cytosol"/>
    <property type="evidence" value="ECO:0007669"/>
    <property type="project" value="TreeGrafter"/>
</dbReference>
<dbReference type="GO" id="GO:0008541">
    <property type="term" value="C:proteasome regulatory particle, lid subcomplex"/>
    <property type="evidence" value="ECO:0007669"/>
    <property type="project" value="TreeGrafter"/>
</dbReference>
<dbReference type="Pfam" id="PF10075">
    <property type="entry name" value="CSN8_PSD8_EIF3K"/>
    <property type="match status" value="1"/>
</dbReference>
<evidence type="ECO:0000313" key="5">
    <source>
        <dbReference type="Proteomes" id="UP000070544"/>
    </source>
</evidence>
<sequence>MSQSLQTTAALFEQLKKEFHSPKPDLKKCGQILGKLKVALTELSFLVGGDKQPDPKELLLAREVLEVGAQYSIRVQDIPQFERYISQLKTYYRDYSNRLPPSQRLYPLLGLNLLRLLAQNRLAEFHAELETLDTDVLNNNVYIRHSVQVEQCLMEGSYNKVWNSRESVPAEEYKVFMDILMDTIRNEIASCSEKAYISLPLADAATLLHFKRPEEVLSFAKERGWDVDPVTRTLHFSHGDVSQTDIPRDQVLTMMIGYAKELERIV</sequence>
<name>A0A139ATH5_GONPJ</name>
<comment type="similarity">
    <text evidence="1">Belongs to the proteasome subunit S14 family.</text>
</comment>
<evidence type="ECO:0000259" key="3">
    <source>
        <dbReference type="PROSITE" id="PS50250"/>
    </source>
</evidence>
<dbReference type="Gene3D" id="1.25.40.990">
    <property type="match status" value="1"/>
</dbReference>
<protein>
    <submittedName>
        <fullName evidence="4">26S proteasome non-ATPase regulatory subunit 8</fullName>
    </submittedName>
</protein>
<dbReference type="PANTHER" id="PTHR12387:SF0">
    <property type="entry name" value="26S PROTEASOME NON-ATPASE REGULATORY SUBUNIT 8"/>
    <property type="match status" value="1"/>
</dbReference>
<dbReference type="InterPro" id="IPR000717">
    <property type="entry name" value="PCI_dom"/>
</dbReference>
<dbReference type="InterPro" id="IPR033464">
    <property type="entry name" value="CSN8_PSD8_EIF3K"/>
</dbReference>
<keyword evidence="2 4" id="KW-0647">Proteasome</keyword>
<dbReference type="GO" id="GO:0005634">
    <property type="term" value="C:nucleus"/>
    <property type="evidence" value="ECO:0007669"/>
    <property type="project" value="TreeGrafter"/>
</dbReference>
<evidence type="ECO:0000256" key="1">
    <source>
        <dbReference type="ARBA" id="ARBA00009627"/>
    </source>
</evidence>
<dbReference type="AlphaFoldDB" id="A0A139ATH5"/>
<accession>A0A139ATH5</accession>
<dbReference type="PROSITE" id="PS50250">
    <property type="entry name" value="PCI"/>
    <property type="match status" value="1"/>
</dbReference>
<evidence type="ECO:0000313" key="4">
    <source>
        <dbReference type="EMBL" id="KXS20037.1"/>
    </source>
</evidence>
<dbReference type="PANTHER" id="PTHR12387">
    <property type="entry name" value="26S PROTEASOME NON-ATPASE REGULATORY SUBUNIT 8"/>
    <property type="match status" value="1"/>
</dbReference>
<dbReference type="InterPro" id="IPR006746">
    <property type="entry name" value="26S_Psome_Rpn12"/>
</dbReference>
<reference evidence="4 5" key="1">
    <citation type="journal article" date="2015" name="Genome Biol. Evol.">
        <title>Phylogenomic analyses indicate that early fungi evolved digesting cell walls of algal ancestors of land plants.</title>
        <authorList>
            <person name="Chang Y."/>
            <person name="Wang S."/>
            <person name="Sekimoto S."/>
            <person name="Aerts A.L."/>
            <person name="Choi C."/>
            <person name="Clum A."/>
            <person name="LaButti K.M."/>
            <person name="Lindquist E.A."/>
            <person name="Yee Ngan C."/>
            <person name="Ohm R.A."/>
            <person name="Salamov A.A."/>
            <person name="Grigoriev I.V."/>
            <person name="Spatafora J.W."/>
            <person name="Berbee M.L."/>
        </authorList>
    </citation>
    <scope>NUCLEOTIDE SEQUENCE [LARGE SCALE GENOMIC DNA]</scope>
    <source>
        <strain evidence="4 5">JEL478</strain>
    </source>
</reference>
<dbReference type="GO" id="GO:0043161">
    <property type="term" value="P:proteasome-mediated ubiquitin-dependent protein catabolic process"/>
    <property type="evidence" value="ECO:0007669"/>
    <property type="project" value="TreeGrafter"/>
</dbReference>
<proteinExistence type="inferred from homology"/>
<gene>
    <name evidence="4" type="ORF">M427DRAFT_94781</name>
</gene>
<dbReference type="FunFam" id="1.25.40.990:FF:000001">
    <property type="entry name" value="26S proteasome non-ATPase regulatory subunit"/>
    <property type="match status" value="1"/>
</dbReference>
<dbReference type="OrthoDB" id="8775810at2759"/>
<evidence type="ECO:0000256" key="2">
    <source>
        <dbReference type="ARBA" id="ARBA00022942"/>
    </source>
</evidence>
<keyword evidence="5" id="KW-1185">Reference proteome</keyword>
<organism evidence="4 5">
    <name type="scientific">Gonapodya prolifera (strain JEL478)</name>
    <name type="common">Monoblepharis prolifera</name>
    <dbReference type="NCBI Taxonomy" id="1344416"/>
    <lineage>
        <taxon>Eukaryota</taxon>
        <taxon>Fungi</taxon>
        <taxon>Fungi incertae sedis</taxon>
        <taxon>Chytridiomycota</taxon>
        <taxon>Chytridiomycota incertae sedis</taxon>
        <taxon>Monoblepharidomycetes</taxon>
        <taxon>Monoblepharidales</taxon>
        <taxon>Gonapodyaceae</taxon>
        <taxon>Gonapodya</taxon>
    </lineage>
</organism>
<dbReference type="OMA" id="HIMDGYF"/>
<dbReference type="STRING" id="1344416.A0A139ATH5"/>